<feature type="non-terminal residue" evidence="2">
    <location>
        <position position="1"/>
    </location>
</feature>
<dbReference type="PANTHER" id="PTHR14859">
    <property type="entry name" value="CALCOFLUOR WHITE HYPERSENSITIVE PROTEIN PRECURSOR"/>
    <property type="match status" value="1"/>
</dbReference>
<sequence>VGVLVKAGIEDRGIFLKSVLGAVTVVHIPVKNHDFIKTMSGLQVTCSDSNVVEQAKPERSIFLGMVAGRPNQGKAVVRFALYDLVYQSKNSTHCKPRDIKGLLADGDIGAVQIRLPLFARLPRAFKKLSGVYSPKPLGFAESGRHRPQSFKPVLLAQLGECVGQPSRSFRVTRPRVVLGKSFVTQKGSCHSGRFPRLNSIRITAHYHRSRLDPATSHDARVSRVLSDQQSPEQALPAPQAKQISLSAEGSAERIPGSKVTGLEIIAATAGVVAAYLLLFRYWPFRANCGKGIQGNKPQAGCRADSFTVGTYNIHRSRGLDGKRDLHRIADVIEGCDMIGLQEVEGSTLRGFRNQGDLLAERLGLGVHFSPTRRRCLLPNRGNAFLTRLPIEHWSSEPLTPSRSKRYRNLTLYAVRVNGELVHVINTHLSEPTVVLEPLQRVLELFRQFDRAILLGDFNTMPDHPSLVRLTQTHAQDATALSSEQSDRIDWILVRGLRIDSAWSVPKGPSDHPFYAARLSLS</sequence>
<dbReference type="InterPro" id="IPR051916">
    <property type="entry name" value="GPI-anchor_lipid_remodeler"/>
</dbReference>
<dbReference type="AlphaFoldDB" id="A0A381UBY1"/>
<name>A0A381UBY1_9ZZZZ</name>
<evidence type="ECO:0000259" key="1">
    <source>
        <dbReference type="Pfam" id="PF03372"/>
    </source>
</evidence>
<dbReference type="Pfam" id="PF03372">
    <property type="entry name" value="Exo_endo_phos"/>
    <property type="match status" value="1"/>
</dbReference>
<dbReference type="GO" id="GO:0006506">
    <property type="term" value="P:GPI anchor biosynthetic process"/>
    <property type="evidence" value="ECO:0007669"/>
    <property type="project" value="TreeGrafter"/>
</dbReference>
<feature type="domain" description="Endonuclease/exonuclease/phosphatase" evidence="1">
    <location>
        <begin position="309"/>
        <end position="511"/>
    </location>
</feature>
<dbReference type="GO" id="GO:0003824">
    <property type="term" value="F:catalytic activity"/>
    <property type="evidence" value="ECO:0007669"/>
    <property type="project" value="InterPro"/>
</dbReference>
<organism evidence="2">
    <name type="scientific">marine metagenome</name>
    <dbReference type="NCBI Taxonomy" id="408172"/>
    <lineage>
        <taxon>unclassified sequences</taxon>
        <taxon>metagenomes</taxon>
        <taxon>ecological metagenomes</taxon>
    </lineage>
</organism>
<gene>
    <name evidence="2" type="ORF">METZ01_LOCUS78328</name>
</gene>
<dbReference type="InterPro" id="IPR036691">
    <property type="entry name" value="Endo/exonu/phosph_ase_sf"/>
</dbReference>
<proteinExistence type="predicted"/>
<dbReference type="GO" id="GO:0016020">
    <property type="term" value="C:membrane"/>
    <property type="evidence" value="ECO:0007669"/>
    <property type="project" value="GOC"/>
</dbReference>
<accession>A0A381UBY1</accession>
<evidence type="ECO:0000313" key="2">
    <source>
        <dbReference type="EMBL" id="SVA25474.1"/>
    </source>
</evidence>
<dbReference type="Gene3D" id="3.60.10.10">
    <property type="entry name" value="Endonuclease/exonuclease/phosphatase"/>
    <property type="match status" value="1"/>
</dbReference>
<protein>
    <recommendedName>
        <fullName evidence="1">Endonuclease/exonuclease/phosphatase domain-containing protein</fullName>
    </recommendedName>
</protein>
<dbReference type="SUPFAM" id="SSF56219">
    <property type="entry name" value="DNase I-like"/>
    <property type="match status" value="1"/>
</dbReference>
<reference evidence="2" key="1">
    <citation type="submission" date="2018-05" db="EMBL/GenBank/DDBJ databases">
        <authorList>
            <person name="Lanie J.A."/>
            <person name="Ng W.-L."/>
            <person name="Kazmierczak K.M."/>
            <person name="Andrzejewski T.M."/>
            <person name="Davidsen T.M."/>
            <person name="Wayne K.J."/>
            <person name="Tettelin H."/>
            <person name="Glass J.I."/>
            <person name="Rusch D."/>
            <person name="Podicherti R."/>
            <person name="Tsui H.-C.T."/>
            <person name="Winkler M.E."/>
        </authorList>
    </citation>
    <scope>NUCLEOTIDE SEQUENCE</scope>
</reference>
<dbReference type="EMBL" id="UINC01006098">
    <property type="protein sequence ID" value="SVA25474.1"/>
    <property type="molecule type" value="Genomic_DNA"/>
</dbReference>
<dbReference type="InterPro" id="IPR005135">
    <property type="entry name" value="Endo/exonuclease/phosphatase"/>
</dbReference>
<dbReference type="PANTHER" id="PTHR14859:SF15">
    <property type="entry name" value="ENDONUCLEASE_EXONUCLEASE_PHOSPHATASE DOMAIN-CONTAINING PROTEIN"/>
    <property type="match status" value="1"/>
</dbReference>